<evidence type="ECO:0000313" key="2">
    <source>
        <dbReference type="EMBL" id="GFC65642.1"/>
    </source>
</evidence>
<feature type="compositionally biased region" description="Basic and acidic residues" evidence="1">
    <location>
        <begin position="10"/>
        <end position="21"/>
    </location>
</feature>
<comment type="caution">
    <text evidence="2">The sequence shown here is derived from an EMBL/GenBank/DDBJ whole genome shotgun (WGS) entry which is preliminary data.</text>
</comment>
<dbReference type="EMBL" id="BKCJ011007584">
    <property type="protein sequence ID" value="GFC65642.1"/>
    <property type="molecule type" value="Genomic_DNA"/>
</dbReference>
<organism evidence="2">
    <name type="scientific">Tanacetum cinerariifolium</name>
    <name type="common">Dalmatian daisy</name>
    <name type="synonym">Chrysanthemum cinerariifolium</name>
    <dbReference type="NCBI Taxonomy" id="118510"/>
    <lineage>
        <taxon>Eukaryota</taxon>
        <taxon>Viridiplantae</taxon>
        <taxon>Streptophyta</taxon>
        <taxon>Embryophyta</taxon>
        <taxon>Tracheophyta</taxon>
        <taxon>Spermatophyta</taxon>
        <taxon>Magnoliopsida</taxon>
        <taxon>eudicotyledons</taxon>
        <taxon>Gunneridae</taxon>
        <taxon>Pentapetalae</taxon>
        <taxon>asterids</taxon>
        <taxon>campanulids</taxon>
        <taxon>Asterales</taxon>
        <taxon>Asteraceae</taxon>
        <taxon>Asteroideae</taxon>
        <taxon>Anthemideae</taxon>
        <taxon>Anthemidinae</taxon>
        <taxon>Tanacetum</taxon>
    </lineage>
</organism>
<evidence type="ECO:0008006" key="3">
    <source>
        <dbReference type="Google" id="ProtNLM"/>
    </source>
</evidence>
<proteinExistence type="predicted"/>
<gene>
    <name evidence="2" type="ORF">Tci_837612</name>
</gene>
<name>A0A699QIM4_TANCI</name>
<evidence type="ECO:0000256" key="1">
    <source>
        <dbReference type="SAM" id="MobiDB-lite"/>
    </source>
</evidence>
<dbReference type="AlphaFoldDB" id="A0A699QIM4"/>
<protein>
    <recommendedName>
        <fullName evidence="3">Reverse transcriptase domain-containing protein</fullName>
    </recommendedName>
</protein>
<reference evidence="2" key="1">
    <citation type="journal article" date="2019" name="Sci. Rep.">
        <title>Draft genome of Tanacetum cinerariifolium, the natural source of mosquito coil.</title>
        <authorList>
            <person name="Yamashiro T."/>
            <person name="Shiraishi A."/>
            <person name="Satake H."/>
            <person name="Nakayama K."/>
        </authorList>
    </citation>
    <scope>NUCLEOTIDE SEQUENCE</scope>
</reference>
<feature type="compositionally biased region" description="Polar residues" evidence="1">
    <location>
        <begin position="45"/>
        <end position="54"/>
    </location>
</feature>
<feature type="region of interest" description="Disordered" evidence="1">
    <location>
        <begin position="1"/>
        <end position="58"/>
    </location>
</feature>
<accession>A0A699QIM4</accession>
<sequence length="110" mass="12278">MVRDAAMNTRGDENVDTDAPRDTQPSESHGSPRDSQIMPRKRRSQTNPQPTLTQEDVDQLVRDGIEAAIRDERKRVRREETRFRGPTGGPVTAPIARDCSFAGFIKCGPT</sequence>